<reference evidence="6" key="1">
    <citation type="submission" date="2019-02" db="EMBL/GenBank/DDBJ databases">
        <title>Deep-cultivation of Planctomycetes and their phenomic and genomic characterization uncovers novel biology.</title>
        <authorList>
            <person name="Wiegand S."/>
            <person name="Jogler M."/>
            <person name="Boedeker C."/>
            <person name="Pinto D."/>
            <person name="Vollmers J."/>
            <person name="Rivas-Marin E."/>
            <person name="Kohn T."/>
            <person name="Peeters S.H."/>
            <person name="Heuer A."/>
            <person name="Rast P."/>
            <person name="Oberbeckmann S."/>
            <person name="Bunk B."/>
            <person name="Jeske O."/>
            <person name="Meyerdierks A."/>
            <person name="Storesund J.E."/>
            <person name="Kallscheuer N."/>
            <person name="Luecker S."/>
            <person name="Lage O.M."/>
            <person name="Pohl T."/>
            <person name="Merkel B.J."/>
            <person name="Hornburger P."/>
            <person name="Mueller R.-W."/>
            <person name="Bruemmer F."/>
            <person name="Labrenz M."/>
            <person name="Spormann A.M."/>
            <person name="Op den Camp H."/>
            <person name="Overmann J."/>
            <person name="Amann R."/>
            <person name="Jetten M.S.M."/>
            <person name="Mascher T."/>
            <person name="Medema M.H."/>
            <person name="Devos D.P."/>
            <person name="Kaster A.-K."/>
            <person name="Ovreas L."/>
            <person name="Rohde M."/>
            <person name="Galperin M.Y."/>
            <person name="Jogler C."/>
        </authorList>
    </citation>
    <scope>NUCLEOTIDE SEQUENCE [LARGE SCALE GENOMIC DNA]</scope>
    <source>
        <strain evidence="6">Pan97</strain>
    </source>
</reference>
<evidence type="ECO:0000313" key="5">
    <source>
        <dbReference type="EMBL" id="QDU75055.1"/>
    </source>
</evidence>
<evidence type="ECO:0000259" key="4">
    <source>
        <dbReference type="SMART" id="SM00892"/>
    </source>
</evidence>
<dbReference type="GO" id="GO:0016787">
    <property type="term" value="F:hydrolase activity"/>
    <property type="evidence" value="ECO:0007669"/>
    <property type="project" value="UniProtKB-KW"/>
</dbReference>
<dbReference type="PANTHER" id="PTHR13966:SF5">
    <property type="entry name" value="ENDONUCLEASE G, MITOCHONDRIAL"/>
    <property type="match status" value="1"/>
</dbReference>
<gene>
    <name evidence="5" type="primary">nucA</name>
    <name evidence="5" type="ORF">Pan97_20760</name>
</gene>
<sequence>MDADKSLSVVNQNAITISVPLNITISLGGMPTAPPVTGKVSPSAVAAPQEKVPVMAPNLGERKGYQANFLSFGEVPLPELTDEGMKNVAKLEDGSHVLHYTKFSLVMHKKRRLAMFTAANVDWRDEKRKINGKKPTRKKLNGFTGNEREDWVTDPRILFDHQLPDHFFMKDGGAFDRGHLVRRDDVAWGDSFKEMQNGNGDTFHTTNCSPQVADFNQSRFSDFNWGALENMVQKQSKTERVCVLAGPVFSEDDKFFDGFVKSGVPVSVQIPEAYWKIIIAQENGHPQAYGFILDQDLAPVNLHAEFVVPDAWKNLMVPIQEIEDLMGGLFSFGIIKQWDQHEDA</sequence>
<dbReference type="InterPro" id="IPR040255">
    <property type="entry name" value="Non-specific_endonuclease"/>
</dbReference>
<dbReference type="EC" id="3.1.30.-" evidence="5"/>
<dbReference type="AlphaFoldDB" id="A0A518C752"/>
<dbReference type="PANTHER" id="PTHR13966">
    <property type="entry name" value="ENDONUCLEASE RELATED"/>
    <property type="match status" value="1"/>
</dbReference>
<dbReference type="GO" id="GO:0046872">
    <property type="term" value="F:metal ion binding"/>
    <property type="evidence" value="ECO:0007669"/>
    <property type="project" value="UniProtKB-KW"/>
</dbReference>
<evidence type="ECO:0000256" key="2">
    <source>
        <dbReference type="PIRSR" id="PIRSR640255-2"/>
    </source>
</evidence>
<keyword evidence="5" id="KW-0378">Hydrolase</keyword>
<feature type="active site" description="Proton acceptor" evidence="1">
    <location>
        <position position="179"/>
    </location>
</feature>
<accession>A0A518C752</accession>
<dbReference type="OrthoDB" id="9770276at2"/>
<dbReference type="RefSeq" id="WP_144972142.1">
    <property type="nucleotide sequence ID" value="NZ_CP036289.1"/>
</dbReference>
<dbReference type="InterPro" id="IPR044925">
    <property type="entry name" value="His-Me_finger_sf"/>
</dbReference>
<dbReference type="GO" id="GO:0003676">
    <property type="term" value="F:nucleic acid binding"/>
    <property type="evidence" value="ECO:0007669"/>
    <property type="project" value="InterPro"/>
</dbReference>
<keyword evidence="6" id="KW-1185">Reference proteome</keyword>
<dbReference type="KEGG" id="bvo:Pan97_20760"/>
<dbReference type="SMART" id="SM00477">
    <property type="entry name" value="NUC"/>
    <property type="match status" value="1"/>
</dbReference>
<dbReference type="Proteomes" id="UP000318626">
    <property type="component" value="Chromosome"/>
</dbReference>
<dbReference type="InterPro" id="IPR020821">
    <property type="entry name" value="ENPP1-3/EXOG-like_nuc-like"/>
</dbReference>
<evidence type="ECO:0000256" key="1">
    <source>
        <dbReference type="PIRSR" id="PIRSR640255-1"/>
    </source>
</evidence>
<dbReference type="Pfam" id="PF01223">
    <property type="entry name" value="Endonuclease_NS"/>
    <property type="match status" value="1"/>
</dbReference>
<feature type="domain" description="DNA/RNA non-specific endonuclease/pyrophosphatase/phosphodiesterase" evidence="4">
    <location>
        <begin position="99"/>
        <end position="344"/>
    </location>
</feature>
<dbReference type="InterPro" id="IPR001604">
    <property type="entry name" value="Endo_G_ENPP1-like_dom"/>
</dbReference>
<dbReference type="GO" id="GO:0004519">
    <property type="term" value="F:endonuclease activity"/>
    <property type="evidence" value="ECO:0007669"/>
    <property type="project" value="TreeGrafter"/>
</dbReference>
<proteinExistence type="predicted"/>
<dbReference type="InterPro" id="IPR044929">
    <property type="entry name" value="DNA/RNA_non-sp_Endonuclease_sf"/>
</dbReference>
<organism evidence="5 6">
    <name type="scientific">Bremerella volcania</name>
    <dbReference type="NCBI Taxonomy" id="2527984"/>
    <lineage>
        <taxon>Bacteria</taxon>
        <taxon>Pseudomonadati</taxon>
        <taxon>Planctomycetota</taxon>
        <taxon>Planctomycetia</taxon>
        <taxon>Pirellulales</taxon>
        <taxon>Pirellulaceae</taxon>
        <taxon>Bremerella</taxon>
    </lineage>
</organism>
<keyword evidence="2" id="KW-0479">Metal-binding</keyword>
<feature type="binding site" evidence="2">
    <location>
        <position position="216"/>
    </location>
    <ligand>
        <name>Mg(2+)</name>
        <dbReference type="ChEBI" id="CHEBI:18420"/>
        <note>catalytic</note>
    </ligand>
</feature>
<feature type="domain" description="ENPP1-3/EXOG-like endonuclease/phosphodiesterase" evidence="3">
    <location>
        <begin position="100"/>
        <end position="337"/>
    </location>
</feature>
<evidence type="ECO:0000259" key="3">
    <source>
        <dbReference type="SMART" id="SM00477"/>
    </source>
</evidence>
<dbReference type="Gene3D" id="3.40.570.10">
    <property type="entry name" value="Extracellular Endonuclease, subunit A"/>
    <property type="match status" value="1"/>
</dbReference>
<protein>
    <submittedName>
        <fullName evidence="5">Nuclease</fullName>
        <ecNumber evidence="5">3.1.30.-</ecNumber>
    </submittedName>
</protein>
<dbReference type="SMART" id="SM00892">
    <property type="entry name" value="Endonuclease_NS"/>
    <property type="match status" value="1"/>
</dbReference>
<evidence type="ECO:0000313" key="6">
    <source>
        <dbReference type="Proteomes" id="UP000318626"/>
    </source>
</evidence>
<dbReference type="EMBL" id="CP036289">
    <property type="protein sequence ID" value="QDU75055.1"/>
    <property type="molecule type" value="Genomic_DNA"/>
</dbReference>
<dbReference type="SUPFAM" id="SSF54060">
    <property type="entry name" value="His-Me finger endonucleases"/>
    <property type="match status" value="1"/>
</dbReference>
<name>A0A518C752_9BACT</name>